<accession>A0A1W6ZKS6</accession>
<evidence type="ECO:0008006" key="3">
    <source>
        <dbReference type="Google" id="ProtNLM"/>
    </source>
</evidence>
<dbReference type="STRING" id="1235591.CAK95_02220"/>
<dbReference type="EMBL" id="CP021112">
    <property type="protein sequence ID" value="ARP98023.1"/>
    <property type="molecule type" value="Genomic_DNA"/>
</dbReference>
<proteinExistence type="predicted"/>
<dbReference type="Proteomes" id="UP000194137">
    <property type="component" value="Chromosome"/>
</dbReference>
<evidence type="ECO:0000313" key="1">
    <source>
        <dbReference type="EMBL" id="ARP98023.1"/>
    </source>
</evidence>
<keyword evidence="2" id="KW-1185">Reference proteome</keyword>
<dbReference type="AlphaFoldDB" id="A0A1W6ZKS6"/>
<evidence type="ECO:0000313" key="2">
    <source>
        <dbReference type="Proteomes" id="UP000194137"/>
    </source>
</evidence>
<organism evidence="1 2">
    <name type="scientific">Pseudorhodoplanes sinuspersici</name>
    <dbReference type="NCBI Taxonomy" id="1235591"/>
    <lineage>
        <taxon>Bacteria</taxon>
        <taxon>Pseudomonadati</taxon>
        <taxon>Pseudomonadota</taxon>
        <taxon>Alphaproteobacteria</taxon>
        <taxon>Hyphomicrobiales</taxon>
        <taxon>Pseudorhodoplanes</taxon>
    </lineage>
</organism>
<dbReference type="KEGG" id="psin:CAK95_02220"/>
<reference evidence="1 2" key="1">
    <citation type="submission" date="2017-05" db="EMBL/GenBank/DDBJ databases">
        <title>Full genome sequence of Pseudorhodoplanes sinuspersici.</title>
        <authorList>
            <person name="Dastgheib S.M.M."/>
            <person name="Shavandi M."/>
            <person name="Tirandaz H."/>
        </authorList>
    </citation>
    <scope>NUCLEOTIDE SEQUENCE [LARGE SCALE GENOMIC DNA]</scope>
    <source>
        <strain evidence="1 2">RIPI110</strain>
    </source>
</reference>
<gene>
    <name evidence="1" type="ORF">CAK95_02220</name>
</gene>
<sequence>MSVSETTLQEAAGILNAVVAGPVDMISDAALQTILTSAVRAYAARVERGGGLAPFTPNAVTATDVAITATAMLEAVNVGIFELSMWQSVKGQRAT</sequence>
<name>A0A1W6ZKS6_9HYPH</name>
<protein>
    <recommendedName>
        <fullName evidence="3">Phage gp6-like head-tail connector protein</fullName>
    </recommendedName>
</protein>